<evidence type="ECO:0000313" key="2">
    <source>
        <dbReference type="Proteomes" id="UP000479190"/>
    </source>
</evidence>
<feature type="non-terminal residue" evidence="1">
    <location>
        <position position="1"/>
    </location>
</feature>
<dbReference type="Proteomes" id="UP000479190">
    <property type="component" value="Unassembled WGS sequence"/>
</dbReference>
<accession>A0A6H5I8E9</accession>
<evidence type="ECO:0000313" key="1">
    <source>
        <dbReference type="EMBL" id="CAB0032728.1"/>
    </source>
</evidence>
<dbReference type="AlphaFoldDB" id="A0A6H5I8E9"/>
<reference evidence="1 2" key="1">
    <citation type="submission" date="2020-02" db="EMBL/GenBank/DDBJ databases">
        <authorList>
            <person name="Ferguson B K."/>
        </authorList>
    </citation>
    <scope>NUCLEOTIDE SEQUENCE [LARGE SCALE GENOMIC DNA]</scope>
</reference>
<keyword evidence="2" id="KW-1185">Reference proteome</keyword>
<gene>
    <name evidence="1" type="ORF">TBRA_LOCUS4654</name>
</gene>
<proteinExistence type="predicted"/>
<organism evidence="1 2">
    <name type="scientific">Trichogramma brassicae</name>
    <dbReference type="NCBI Taxonomy" id="86971"/>
    <lineage>
        <taxon>Eukaryota</taxon>
        <taxon>Metazoa</taxon>
        <taxon>Ecdysozoa</taxon>
        <taxon>Arthropoda</taxon>
        <taxon>Hexapoda</taxon>
        <taxon>Insecta</taxon>
        <taxon>Pterygota</taxon>
        <taxon>Neoptera</taxon>
        <taxon>Endopterygota</taxon>
        <taxon>Hymenoptera</taxon>
        <taxon>Apocrita</taxon>
        <taxon>Proctotrupomorpha</taxon>
        <taxon>Chalcidoidea</taxon>
        <taxon>Trichogrammatidae</taxon>
        <taxon>Trichogramma</taxon>
    </lineage>
</organism>
<protein>
    <submittedName>
        <fullName evidence="1">Uncharacterized protein</fullName>
    </submittedName>
</protein>
<dbReference type="EMBL" id="CADCXV010000688">
    <property type="protein sequence ID" value="CAB0032728.1"/>
    <property type="molecule type" value="Genomic_DNA"/>
</dbReference>
<sequence length="130" mass="15249">NSKPVEAQKDSNSLEKTIMYLNNSPGSRETQQNHNILEKSALIYFNFLEPKKLKRAKTYTRTKSINFEKYVEFTCTARPAISRLLITIAIPFNAQMKVEDLYSNVAKSFRRKIEKTYIKQCDENSIWFDQ</sequence>
<name>A0A6H5I8E9_9HYME</name>